<sequence>MGRQVQLQEEIFRLSNVTATLNWLRGCVCATVADRWKPIWSGSLTARFLNSCSPRWNSSAELFARHEYSRMSSSLSGKLQKAMRSMIGSGTGGYICSTSSNGMLSRAKHLPPSLERRPGPPPNELIVATGFFQPRQLLHTLSGSELQLHSESSSNRSESSKLNRSISSAFWLFGFAATLLPLSRPLPAAGELWRWLWLLPPPPPPPRPLLAAAGPAGSIGFHSPMPPSGSLLLLLT</sequence>
<proteinExistence type="predicted"/>
<accession>A0A182NC37</accession>
<dbReference type="VEuPathDB" id="VectorBase:ADIR005201"/>
<dbReference type="AlphaFoldDB" id="A0A182NC37"/>
<name>A0A182NC37_9DIPT</name>
<dbReference type="Proteomes" id="UP000075884">
    <property type="component" value="Unassembled WGS sequence"/>
</dbReference>
<protein>
    <submittedName>
        <fullName evidence="1">Uncharacterized protein</fullName>
    </submittedName>
</protein>
<reference evidence="1" key="2">
    <citation type="submission" date="2020-05" db="UniProtKB">
        <authorList>
            <consortium name="EnsemblMetazoa"/>
        </authorList>
    </citation>
    <scope>IDENTIFICATION</scope>
    <source>
        <strain evidence="1">WRAIR2</strain>
    </source>
</reference>
<evidence type="ECO:0000313" key="2">
    <source>
        <dbReference type="Proteomes" id="UP000075884"/>
    </source>
</evidence>
<evidence type="ECO:0000313" key="1">
    <source>
        <dbReference type="EnsemblMetazoa" id="ADIR005201-PA"/>
    </source>
</evidence>
<organism evidence="1 2">
    <name type="scientific">Anopheles dirus</name>
    <dbReference type="NCBI Taxonomy" id="7168"/>
    <lineage>
        <taxon>Eukaryota</taxon>
        <taxon>Metazoa</taxon>
        <taxon>Ecdysozoa</taxon>
        <taxon>Arthropoda</taxon>
        <taxon>Hexapoda</taxon>
        <taxon>Insecta</taxon>
        <taxon>Pterygota</taxon>
        <taxon>Neoptera</taxon>
        <taxon>Endopterygota</taxon>
        <taxon>Diptera</taxon>
        <taxon>Nematocera</taxon>
        <taxon>Culicoidea</taxon>
        <taxon>Culicidae</taxon>
        <taxon>Anophelinae</taxon>
        <taxon>Anopheles</taxon>
    </lineage>
</organism>
<reference evidence="2" key="1">
    <citation type="submission" date="2013-03" db="EMBL/GenBank/DDBJ databases">
        <title>The Genome Sequence of Anopheles dirus WRAIR2.</title>
        <authorList>
            <consortium name="The Broad Institute Genomics Platform"/>
            <person name="Neafsey D.E."/>
            <person name="Walton C."/>
            <person name="Walker B."/>
            <person name="Young S.K."/>
            <person name="Zeng Q."/>
            <person name="Gargeya S."/>
            <person name="Fitzgerald M."/>
            <person name="Haas B."/>
            <person name="Abouelleil A."/>
            <person name="Allen A.W."/>
            <person name="Alvarado L."/>
            <person name="Arachchi H.M."/>
            <person name="Berlin A.M."/>
            <person name="Chapman S.B."/>
            <person name="Gainer-Dewar J."/>
            <person name="Goldberg J."/>
            <person name="Griggs A."/>
            <person name="Gujja S."/>
            <person name="Hansen M."/>
            <person name="Howarth C."/>
            <person name="Imamovic A."/>
            <person name="Ireland A."/>
            <person name="Larimer J."/>
            <person name="McCowan C."/>
            <person name="Murphy C."/>
            <person name="Pearson M."/>
            <person name="Poon T.W."/>
            <person name="Priest M."/>
            <person name="Roberts A."/>
            <person name="Saif S."/>
            <person name="Shea T."/>
            <person name="Sisk P."/>
            <person name="Sykes S."/>
            <person name="Wortman J."/>
            <person name="Nusbaum C."/>
            <person name="Birren B."/>
        </authorList>
    </citation>
    <scope>NUCLEOTIDE SEQUENCE [LARGE SCALE GENOMIC DNA]</scope>
    <source>
        <strain evidence="2">WRAIR2</strain>
    </source>
</reference>
<keyword evidence="2" id="KW-1185">Reference proteome</keyword>
<dbReference type="EnsemblMetazoa" id="ADIR005201-RA">
    <property type="protein sequence ID" value="ADIR005201-PA"/>
    <property type="gene ID" value="ADIR005201"/>
</dbReference>